<dbReference type="InterPro" id="IPR001647">
    <property type="entry name" value="HTH_TetR"/>
</dbReference>
<comment type="caution">
    <text evidence="8">The sequence shown here is derived from an EMBL/GenBank/DDBJ whole genome shotgun (WGS) entry which is preliminary data.</text>
</comment>
<evidence type="ECO:0000256" key="5">
    <source>
        <dbReference type="PROSITE-ProRule" id="PRU00335"/>
    </source>
</evidence>
<dbReference type="PANTHER" id="PTHR30055:SF228">
    <property type="entry name" value="TRANSCRIPTIONAL REGULATOR-RELATED"/>
    <property type="match status" value="1"/>
</dbReference>
<dbReference type="Pfam" id="PF13977">
    <property type="entry name" value="TetR_C_6"/>
    <property type="match status" value="1"/>
</dbReference>
<dbReference type="InterPro" id="IPR039538">
    <property type="entry name" value="BetI_C"/>
</dbReference>
<gene>
    <name evidence="8" type="ORF">DRV85_15625</name>
</gene>
<proteinExistence type="predicted"/>
<dbReference type="GO" id="GO:0003700">
    <property type="term" value="F:DNA-binding transcription factor activity"/>
    <property type="evidence" value="ECO:0007669"/>
    <property type="project" value="TreeGrafter"/>
</dbReference>
<dbReference type="SUPFAM" id="SSF46689">
    <property type="entry name" value="Homeodomain-like"/>
    <property type="match status" value="1"/>
</dbReference>
<dbReference type="NCBIfam" id="NF001978">
    <property type="entry name" value="PRK00767.1"/>
    <property type="match status" value="1"/>
</dbReference>
<evidence type="ECO:0000256" key="4">
    <source>
        <dbReference type="ARBA" id="ARBA00023163"/>
    </source>
</evidence>
<keyword evidence="2" id="KW-0805">Transcription regulation</keyword>
<dbReference type="InterPro" id="IPR036271">
    <property type="entry name" value="Tet_transcr_reg_TetR-rel_C_sf"/>
</dbReference>
<reference evidence="8 9" key="1">
    <citation type="submission" date="2018-07" db="EMBL/GenBank/DDBJ databases">
        <title>Rhodosalinus sp. strain E84T genomic sequence and assembly.</title>
        <authorList>
            <person name="Liu Z.-W."/>
            <person name="Lu D.-C."/>
        </authorList>
    </citation>
    <scope>NUCLEOTIDE SEQUENCE [LARGE SCALE GENOMIC DNA]</scope>
    <source>
        <strain evidence="8 9">E84</strain>
    </source>
</reference>
<dbReference type="OrthoDB" id="7336460at2"/>
<dbReference type="PROSITE" id="PS50977">
    <property type="entry name" value="HTH_TETR_2"/>
    <property type="match status" value="1"/>
</dbReference>
<evidence type="ECO:0000313" key="9">
    <source>
        <dbReference type="Proteomes" id="UP000253370"/>
    </source>
</evidence>
<feature type="region of interest" description="Disordered" evidence="6">
    <location>
        <begin position="1"/>
        <end position="21"/>
    </location>
</feature>
<keyword evidence="3 5" id="KW-0238">DNA-binding</keyword>
<dbReference type="GO" id="GO:0000976">
    <property type="term" value="F:transcription cis-regulatory region binding"/>
    <property type="evidence" value="ECO:0007669"/>
    <property type="project" value="TreeGrafter"/>
</dbReference>
<dbReference type="AlphaFoldDB" id="A0A365U7F9"/>
<accession>A0A365U7F9</accession>
<keyword evidence="1" id="KW-0678">Repressor</keyword>
<feature type="domain" description="HTH tetR-type" evidence="7">
    <location>
        <begin position="22"/>
        <end position="82"/>
    </location>
</feature>
<evidence type="ECO:0000259" key="7">
    <source>
        <dbReference type="PROSITE" id="PS50977"/>
    </source>
</evidence>
<evidence type="ECO:0000313" key="8">
    <source>
        <dbReference type="EMBL" id="RBI83487.1"/>
    </source>
</evidence>
<dbReference type="Gene3D" id="1.10.357.10">
    <property type="entry name" value="Tetracycline Repressor, domain 2"/>
    <property type="match status" value="1"/>
</dbReference>
<dbReference type="PANTHER" id="PTHR30055">
    <property type="entry name" value="HTH-TYPE TRANSCRIPTIONAL REGULATOR RUTR"/>
    <property type="match status" value="1"/>
</dbReference>
<sequence>MTAREVGAMTTRTRPRRTEPREVRRQQLIDATIASIAQHGMSGTTMATVTRLANLSSGIVAFHFQSKENLLVETLLSLAREHREVWRAAYDDAALAPEAKLWAFVAAHFHPSVCERPKLSVWFAFFGDAQLRRLYRERLGEIDEERWQEAKRLCRALQEEGGYEGLDPMDIAKSLEGLYDGLWLNMMIHPEEFTAEDAKRQVLQFLARTFPRHFDPERPPDPERPE</sequence>
<evidence type="ECO:0000256" key="3">
    <source>
        <dbReference type="ARBA" id="ARBA00023125"/>
    </source>
</evidence>
<dbReference type="InterPro" id="IPR050109">
    <property type="entry name" value="HTH-type_TetR-like_transc_reg"/>
</dbReference>
<evidence type="ECO:0000256" key="6">
    <source>
        <dbReference type="SAM" id="MobiDB-lite"/>
    </source>
</evidence>
<keyword evidence="9" id="KW-1185">Reference proteome</keyword>
<name>A0A365U7F9_9RHOB</name>
<dbReference type="SUPFAM" id="SSF48498">
    <property type="entry name" value="Tetracyclin repressor-like, C-terminal domain"/>
    <property type="match status" value="1"/>
</dbReference>
<dbReference type="Pfam" id="PF00440">
    <property type="entry name" value="TetR_N"/>
    <property type="match status" value="1"/>
</dbReference>
<evidence type="ECO:0000256" key="1">
    <source>
        <dbReference type="ARBA" id="ARBA00022491"/>
    </source>
</evidence>
<organism evidence="8 9">
    <name type="scientific">Rhodosalinus halophilus</name>
    <dbReference type="NCBI Taxonomy" id="2259333"/>
    <lineage>
        <taxon>Bacteria</taxon>
        <taxon>Pseudomonadati</taxon>
        <taxon>Pseudomonadota</taxon>
        <taxon>Alphaproteobacteria</taxon>
        <taxon>Rhodobacterales</taxon>
        <taxon>Paracoccaceae</taxon>
        <taxon>Rhodosalinus</taxon>
    </lineage>
</organism>
<dbReference type="InterPro" id="IPR009057">
    <property type="entry name" value="Homeodomain-like_sf"/>
</dbReference>
<evidence type="ECO:0000256" key="2">
    <source>
        <dbReference type="ARBA" id="ARBA00023015"/>
    </source>
</evidence>
<dbReference type="Proteomes" id="UP000253370">
    <property type="component" value="Unassembled WGS sequence"/>
</dbReference>
<dbReference type="EMBL" id="QNTQ01000016">
    <property type="protein sequence ID" value="RBI83487.1"/>
    <property type="molecule type" value="Genomic_DNA"/>
</dbReference>
<keyword evidence="4" id="KW-0804">Transcription</keyword>
<feature type="DNA-binding region" description="H-T-H motif" evidence="5">
    <location>
        <begin position="45"/>
        <end position="64"/>
    </location>
</feature>
<protein>
    <submittedName>
        <fullName evidence="8">Transcriptional regulator BetI</fullName>
    </submittedName>
</protein>